<feature type="transmembrane region" description="Helical" evidence="1">
    <location>
        <begin position="120"/>
        <end position="140"/>
    </location>
</feature>
<evidence type="ECO:0000256" key="1">
    <source>
        <dbReference type="SAM" id="Phobius"/>
    </source>
</evidence>
<feature type="transmembrane region" description="Helical" evidence="1">
    <location>
        <begin position="210"/>
        <end position="230"/>
    </location>
</feature>
<keyword evidence="1" id="KW-0472">Membrane</keyword>
<sequence length="490" mass="55279">MIKVKGFIGSKIECSFYIFVLLSVFVFFGFIHPTTIFTGDEWFNLSFGREAWPEWHGFNPIKVVPEVSFPLLINVASFMLMPLGLTFLQSTTFFTAALIAVLVVVYLRQFYLFAIERMHCSQYAGLVIAAFHYLCLFGLFRTLNDNKSTYMLWEQNLTCYYHYLLPALINGSVTLYFLRKGHEIKALLSTYPVLSGFIVLSIYLSIFSNIFSSIILAVTCGSVILVELIQSKFKIAGTITKYPLHILVLVMWFVSTIFEANGGRAERMEKSSLDISGAIHNALDLLSQMSGAFIFVFILCFMTCIYGCITKGKYRIISNATLAISVISMVVIFTALILISAKSSPRYISKPVVMWGVIMYMIVISSFGLSSLLKSKCANYLAPIVLLILLNVCTNQKNSLKEPQNNGLTYNKANAVTQNMIDQVKSAVSSHKREMILYVPFSKDSDNWPIPVTRGREISWTLKSNGVIDNNISIKIQPDKEINKRFDVKF</sequence>
<reference evidence="2 3" key="1">
    <citation type="submission" date="2020-11" db="EMBL/GenBank/DDBJ databases">
        <title>Taxonomic investigation of Rahnella spp.</title>
        <authorList>
            <person name="Lee S.D."/>
        </authorList>
    </citation>
    <scope>NUCLEOTIDE SEQUENCE [LARGE SCALE GENOMIC DNA]</scope>
    <source>
        <strain evidence="2 3">SAP-10</strain>
    </source>
</reference>
<name>A0ABS0DUD0_9GAMM</name>
<keyword evidence="1" id="KW-1133">Transmembrane helix</keyword>
<evidence type="ECO:0000313" key="2">
    <source>
        <dbReference type="EMBL" id="MBF7956259.1"/>
    </source>
</evidence>
<keyword evidence="1" id="KW-0812">Transmembrane</keyword>
<dbReference type="Proteomes" id="UP000600307">
    <property type="component" value="Unassembled WGS sequence"/>
</dbReference>
<comment type="caution">
    <text evidence="2">The sequence shown here is derived from an EMBL/GenBank/DDBJ whole genome shotgun (WGS) entry which is preliminary data.</text>
</comment>
<dbReference type="RefSeq" id="WP_131693705.1">
    <property type="nucleotide sequence ID" value="NZ_CBCSED010000006.1"/>
</dbReference>
<feature type="transmembrane region" description="Helical" evidence="1">
    <location>
        <begin position="353"/>
        <end position="373"/>
    </location>
</feature>
<feature type="transmembrane region" description="Helical" evidence="1">
    <location>
        <begin position="87"/>
        <end position="108"/>
    </location>
</feature>
<gene>
    <name evidence="2" type="ORF">IV431_11900</name>
</gene>
<evidence type="ECO:0000313" key="3">
    <source>
        <dbReference type="Proteomes" id="UP000600307"/>
    </source>
</evidence>
<feature type="transmembrane region" description="Helical" evidence="1">
    <location>
        <begin position="160"/>
        <end position="179"/>
    </location>
</feature>
<protein>
    <submittedName>
        <fullName evidence="2">Uncharacterized protein</fullName>
    </submittedName>
</protein>
<feature type="transmembrane region" description="Helical" evidence="1">
    <location>
        <begin position="186"/>
        <end position="204"/>
    </location>
</feature>
<feature type="transmembrane region" description="Helical" evidence="1">
    <location>
        <begin position="242"/>
        <end position="258"/>
    </location>
</feature>
<organism evidence="2 3">
    <name type="scientific">Rahnella victoriana</name>
    <dbReference type="NCBI Taxonomy" id="1510570"/>
    <lineage>
        <taxon>Bacteria</taxon>
        <taxon>Pseudomonadati</taxon>
        <taxon>Pseudomonadota</taxon>
        <taxon>Gammaproteobacteria</taxon>
        <taxon>Enterobacterales</taxon>
        <taxon>Yersiniaceae</taxon>
        <taxon>Rahnella</taxon>
    </lineage>
</organism>
<feature type="transmembrane region" description="Helical" evidence="1">
    <location>
        <begin position="321"/>
        <end position="341"/>
    </location>
</feature>
<proteinExistence type="predicted"/>
<feature type="transmembrane region" description="Helical" evidence="1">
    <location>
        <begin position="12"/>
        <end position="31"/>
    </location>
</feature>
<keyword evidence="3" id="KW-1185">Reference proteome</keyword>
<dbReference type="EMBL" id="JADOBH010000002">
    <property type="protein sequence ID" value="MBF7956259.1"/>
    <property type="molecule type" value="Genomic_DNA"/>
</dbReference>
<feature type="transmembrane region" description="Helical" evidence="1">
    <location>
        <begin position="291"/>
        <end position="309"/>
    </location>
</feature>
<accession>A0ABS0DUD0</accession>